<comment type="caution">
    <text evidence="1">The sequence shown here is derived from an EMBL/GenBank/DDBJ whole genome shotgun (WGS) entry which is preliminary data.</text>
</comment>
<reference evidence="2" key="1">
    <citation type="journal article" date="2015" name="Nat. Genet.">
        <title>The genome and transcriptome of the zoonotic hookworm Ancylostoma ceylanicum identify infection-specific gene families.</title>
        <authorList>
            <person name="Schwarz E.M."/>
            <person name="Hu Y."/>
            <person name="Antoshechkin I."/>
            <person name="Miller M.M."/>
            <person name="Sternberg P.W."/>
            <person name="Aroian R.V."/>
        </authorList>
    </citation>
    <scope>NUCLEOTIDE SEQUENCE</scope>
    <source>
        <strain evidence="2">HY135</strain>
    </source>
</reference>
<protein>
    <recommendedName>
        <fullName evidence="3">Reverse transcriptase domain-containing protein</fullName>
    </recommendedName>
</protein>
<evidence type="ECO:0008006" key="3">
    <source>
        <dbReference type="Google" id="ProtNLM"/>
    </source>
</evidence>
<keyword evidence="2" id="KW-1185">Reference proteome</keyword>
<dbReference type="Proteomes" id="UP000024635">
    <property type="component" value="Unassembled WGS sequence"/>
</dbReference>
<organism evidence="1 2">
    <name type="scientific">Ancylostoma ceylanicum</name>
    <dbReference type="NCBI Taxonomy" id="53326"/>
    <lineage>
        <taxon>Eukaryota</taxon>
        <taxon>Metazoa</taxon>
        <taxon>Ecdysozoa</taxon>
        <taxon>Nematoda</taxon>
        <taxon>Chromadorea</taxon>
        <taxon>Rhabditida</taxon>
        <taxon>Rhabditina</taxon>
        <taxon>Rhabditomorpha</taxon>
        <taxon>Strongyloidea</taxon>
        <taxon>Ancylostomatidae</taxon>
        <taxon>Ancylostomatinae</taxon>
        <taxon>Ancylostoma</taxon>
    </lineage>
</organism>
<gene>
    <name evidence="1" type="primary">Acey_s0010.g1015</name>
    <name evidence="1" type="ORF">Y032_0010g1015</name>
</gene>
<proteinExistence type="predicted"/>
<name>A0A016VFY5_9BILA</name>
<dbReference type="EMBL" id="JARK01001346">
    <property type="protein sequence ID" value="EYC26201.1"/>
    <property type="molecule type" value="Genomic_DNA"/>
</dbReference>
<evidence type="ECO:0000313" key="1">
    <source>
        <dbReference type="EMBL" id="EYC26201.1"/>
    </source>
</evidence>
<accession>A0A016VFY5</accession>
<sequence>MSSVSVRKSLNKDVATTMENRTAPLMAIIFLDHMERISLTSGIVLYKCYTDDVFKIKRTEEKVRRTLKCLNAIYNEFFTLEELEEDGFQPYLNTKIRVVEGRMECL</sequence>
<evidence type="ECO:0000313" key="2">
    <source>
        <dbReference type="Proteomes" id="UP000024635"/>
    </source>
</evidence>
<dbReference type="OrthoDB" id="10060112at2759"/>
<dbReference type="AlphaFoldDB" id="A0A016VFY5"/>